<reference evidence="1 2" key="1">
    <citation type="journal article" date="2020" name="Phytopathology">
        <title>Genome Sequence Resources of Colletotrichum truncatum, C. plurivorum, C. musicola, and C. sojae: Four Species Pathogenic to Soybean (Glycine max).</title>
        <authorList>
            <person name="Rogerio F."/>
            <person name="Boufleur T.R."/>
            <person name="Ciampi-Guillardi M."/>
            <person name="Sukno S.A."/>
            <person name="Thon M.R."/>
            <person name="Massola Junior N.S."/>
            <person name="Baroncelli R."/>
        </authorList>
    </citation>
    <scope>NUCLEOTIDE SEQUENCE [LARGE SCALE GENOMIC DNA]</scope>
    <source>
        <strain evidence="1 2">CMES1059</strain>
    </source>
</reference>
<name>A0ACC3YFC9_COLTU</name>
<evidence type="ECO:0000313" key="1">
    <source>
        <dbReference type="EMBL" id="KAL0930589.1"/>
    </source>
</evidence>
<dbReference type="Proteomes" id="UP000805649">
    <property type="component" value="Unassembled WGS sequence"/>
</dbReference>
<organism evidence="1 2">
    <name type="scientific">Colletotrichum truncatum</name>
    <name type="common">Anthracnose fungus</name>
    <name type="synonym">Colletotrichum capsici</name>
    <dbReference type="NCBI Taxonomy" id="5467"/>
    <lineage>
        <taxon>Eukaryota</taxon>
        <taxon>Fungi</taxon>
        <taxon>Dikarya</taxon>
        <taxon>Ascomycota</taxon>
        <taxon>Pezizomycotina</taxon>
        <taxon>Sordariomycetes</taxon>
        <taxon>Hypocreomycetidae</taxon>
        <taxon>Glomerellales</taxon>
        <taxon>Glomerellaceae</taxon>
        <taxon>Colletotrichum</taxon>
        <taxon>Colletotrichum truncatum species complex</taxon>
    </lineage>
</organism>
<dbReference type="EMBL" id="VUJX02000011">
    <property type="protein sequence ID" value="KAL0930589.1"/>
    <property type="molecule type" value="Genomic_DNA"/>
</dbReference>
<keyword evidence="2" id="KW-1185">Reference proteome</keyword>
<gene>
    <name evidence="1" type="ORF">CTRU02_214664</name>
</gene>
<protein>
    <submittedName>
        <fullName evidence="1">Gmc oxidoreductase</fullName>
    </submittedName>
</protein>
<evidence type="ECO:0000313" key="2">
    <source>
        <dbReference type="Proteomes" id="UP000805649"/>
    </source>
</evidence>
<comment type="caution">
    <text evidence="1">The sequence shown here is derived from an EMBL/GenBank/DDBJ whole genome shotgun (WGS) entry which is preliminary data.</text>
</comment>
<sequence>MALIVKMAAAAAALPLYGVTALPSSPSLCNKNTNGSNLLPSYDYVIVGGGASGLTVANRLSEDPGVTVLVIEAGELDAGEDFVKIPGLAGGAVGTKYDWNLTYTPNDALGGRSVSIPAGKVVGGSTKLNRMVFDRGSKSDYDRWEKLGNGDWNWNSLLPYFKKNEIFTPPTPEITTEWGIEVDESAHGKDGLMHSTYSPFFWPTTSCVLEFMVDAVKELGIPVAKDQANGSPIGGYFCPHNQDPKTNTRSSAREAYYDNFTNRQNLHLLTGQQVTKIVTTGSGDSVTATGVEFASSKGAQSQTANAKKEVILAAGSLHTPQILQISGIGDSSLHKSINVPTVVDLPAVGQNLHDHVLLTVVNTINTTLPVSSLLTSNQSFAAEARAQYDSQRNGPFASPTGDFLAFLPLSTYSKAGDAISAQAASQDGTTFLPQGTPAEVVKGYQAQQKILNELLLSAESSLLEVIWSDGVIVLGLQHPYSRGSVKAGSSSTFDAPVADAGFLRNPLDTSLLVEGVKFARTLAATSAIKQLSPFEVVPGTNVTTDAAIADFVRQQSSTLFHPAGTCKMGPREEGGVVDTKLNVYGVKSLRIVDASVMPLLPASHTMTSVYAVAERAADIIRGKTSS</sequence>
<proteinExistence type="predicted"/>
<accession>A0ACC3YFC9</accession>